<dbReference type="Proteomes" id="UP001649473">
    <property type="component" value="Chromosome"/>
</dbReference>
<name>A0ABY3T5C5_9MICO</name>
<evidence type="ECO:0000313" key="2">
    <source>
        <dbReference type="Proteomes" id="UP001649473"/>
    </source>
</evidence>
<keyword evidence="2" id="KW-1185">Reference proteome</keyword>
<proteinExistence type="predicted"/>
<sequence length="310" mass="33216">MTFNTSFVVRHATRATSYDLLIVALGYETRSSYIAAELHGHSIAKLALDLDGDRIFGYSTNRTLLTAFGFTIEAPSSDLANVVTLSLNNCSTTNACIGIDVSSFTRLQLAQIIEGVLSATPTSRLRVEFLYAPASSAGWEDQEGPIKVARPVHPAFTSWADDPSLPLTAVIGVGVETNFALGVAEFLDASSVLAFVPYGGDAEFDVMNAAANHEFFLANDVVRRAEYDLLKPYDLYVKLESLMYSLAQEQRLAVVPLGPKMFALCALLATASLDAAATVWRFSPADAGVPVDRVASGAVAHLTIEVRVSA</sequence>
<gene>
    <name evidence="1" type="ORF">KYT88_10220</name>
</gene>
<reference evidence="2" key="1">
    <citation type="submission" date="2024-08" db="EMBL/GenBank/DDBJ databases">
        <title>Description of the novel species Clavibacter lycopersicum isolated from tomato seeds.</title>
        <authorList>
            <person name="Arizala E.D."/>
            <person name="Dobhal S."/>
            <person name="Alvarez A."/>
            <person name="Arif M."/>
        </authorList>
    </citation>
    <scope>NUCLEOTIDE SEQUENCE [LARGE SCALE GENOMIC DNA]</scope>
    <source>
        <strain evidence="2">A6099</strain>
    </source>
</reference>
<dbReference type="EMBL" id="CP083439">
    <property type="protein sequence ID" value="UKF24105.1"/>
    <property type="molecule type" value="Genomic_DNA"/>
</dbReference>
<dbReference type="RefSeq" id="WP_156032216.1">
    <property type="nucleotide sequence ID" value="NZ_CP083439.1"/>
</dbReference>
<protein>
    <submittedName>
        <fullName evidence="1">Uncharacterized protein</fullName>
    </submittedName>
</protein>
<accession>A0ABY3T5C5</accession>
<organism evidence="1 2">
    <name type="scientific">Clavibacter seminis</name>
    <dbReference type="NCBI Taxonomy" id="2860285"/>
    <lineage>
        <taxon>Bacteria</taxon>
        <taxon>Bacillati</taxon>
        <taxon>Actinomycetota</taxon>
        <taxon>Actinomycetes</taxon>
        <taxon>Micrococcales</taxon>
        <taxon>Microbacteriaceae</taxon>
        <taxon>Clavibacter</taxon>
    </lineage>
</organism>
<evidence type="ECO:0000313" key="1">
    <source>
        <dbReference type="EMBL" id="UKF24105.1"/>
    </source>
</evidence>